<organism evidence="2 3">
    <name type="scientific">Hymenobacter metallilatus</name>
    <dbReference type="NCBI Taxonomy" id="2493666"/>
    <lineage>
        <taxon>Bacteria</taxon>
        <taxon>Pseudomonadati</taxon>
        <taxon>Bacteroidota</taxon>
        <taxon>Cytophagia</taxon>
        <taxon>Cytophagales</taxon>
        <taxon>Hymenobacteraceae</taxon>
        <taxon>Hymenobacter</taxon>
    </lineage>
</organism>
<dbReference type="Pfam" id="PF10988">
    <property type="entry name" value="DUF2807"/>
    <property type="match status" value="1"/>
</dbReference>
<evidence type="ECO:0000313" key="2">
    <source>
        <dbReference type="EMBL" id="RSK31059.1"/>
    </source>
</evidence>
<name>A0A428JEN3_9BACT</name>
<keyword evidence="3" id="KW-1185">Reference proteome</keyword>
<dbReference type="Proteomes" id="UP000280066">
    <property type="component" value="Unassembled WGS sequence"/>
</dbReference>
<dbReference type="InterPro" id="IPR021255">
    <property type="entry name" value="DUF2807"/>
</dbReference>
<evidence type="ECO:0000259" key="1">
    <source>
        <dbReference type="Pfam" id="PF10988"/>
    </source>
</evidence>
<comment type="caution">
    <text evidence="2">The sequence shown here is derived from an EMBL/GenBank/DDBJ whole genome shotgun (WGS) entry which is preliminary data.</text>
</comment>
<dbReference type="OrthoDB" id="680270at2"/>
<sequence length="236" mass="24177">MKTTRFLLSGFVVALLVVLSAFRVAATRETRTVGAFSAIGLGGSMKVVLRQGSPQKVEVEGEAEDLAHLETVVSNGKLRINTKKESGMNWYKYKGPVTVYVTVPTIKALAVSGSGSLKATDAITAEQLDLAVSGSGSIMLSSVTANKISSALSGSGSIQAAGVAPTQEISVSGSGDVQAPKLQSKTCSVSISGSGSCRLQASQLLEASIVGSGDVYVTGNPQVKSSVIGSGRVHRE</sequence>
<dbReference type="EMBL" id="RWIS01000009">
    <property type="protein sequence ID" value="RSK31059.1"/>
    <property type="molecule type" value="Genomic_DNA"/>
</dbReference>
<dbReference type="Gene3D" id="2.160.20.120">
    <property type="match status" value="1"/>
</dbReference>
<gene>
    <name evidence="2" type="ORF">EI290_13630</name>
</gene>
<protein>
    <submittedName>
        <fullName evidence="2">DUF2807 domain-containing protein</fullName>
    </submittedName>
</protein>
<dbReference type="RefSeq" id="WP_125431315.1">
    <property type="nucleotide sequence ID" value="NZ_RWIS01000009.1"/>
</dbReference>
<reference evidence="2 3" key="1">
    <citation type="submission" date="2018-12" db="EMBL/GenBank/DDBJ databases">
        <authorList>
            <person name="Feng G."/>
            <person name="Zhu H."/>
        </authorList>
    </citation>
    <scope>NUCLEOTIDE SEQUENCE [LARGE SCALE GENOMIC DNA]</scope>
    <source>
        <strain evidence="2 3">9PBR-2</strain>
    </source>
</reference>
<accession>A0A428JEN3</accession>
<evidence type="ECO:0000313" key="3">
    <source>
        <dbReference type="Proteomes" id="UP000280066"/>
    </source>
</evidence>
<dbReference type="PANTHER" id="PTHR39200">
    <property type="entry name" value="HYPOTHETICAL EXPORTED PROTEIN"/>
    <property type="match status" value="1"/>
</dbReference>
<dbReference type="PANTHER" id="PTHR39200:SF1">
    <property type="entry name" value="AUTO-TRANSPORTER ADHESIN HEAD GIN DOMAIN-CONTAINING PROTEIN-RELATED"/>
    <property type="match status" value="1"/>
</dbReference>
<proteinExistence type="predicted"/>
<feature type="domain" description="Putative auto-transporter adhesin head GIN" evidence="1">
    <location>
        <begin position="35"/>
        <end position="221"/>
    </location>
</feature>
<dbReference type="AlphaFoldDB" id="A0A428JEN3"/>